<proteinExistence type="predicted"/>
<dbReference type="AlphaFoldDB" id="A0A1F7IU47"/>
<protein>
    <recommendedName>
        <fullName evidence="1">Methyltransferase type 11 domain-containing protein</fullName>
    </recommendedName>
</protein>
<gene>
    <name evidence="2" type="ORF">A3A93_06375</name>
</gene>
<evidence type="ECO:0000313" key="2">
    <source>
        <dbReference type="EMBL" id="OGK46854.1"/>
    </source>
</evidence>
<dbReference type="SUPFAM" id="SSF53335">
    <property type="entry name" value="S-adenosyl-L-methionine-dependent methyltransferases"/>
    <property type="match status" value="1"/>
</dbReference>
<evidence type="ECO:0000259" key="1">
    <source>
        <dbReference type="Pfam" id="PF08241"/>
    </source>
</evidence>
<dbReference type="STRING" id="1802061.A3A93_06375"/>
<feature type="domain" description="Methyltransferase type 11" evidence="1">
    <location>
        <begin position="39"/>
        <end position="117"/>
    </location>
</feature>
<accession>A0A1F7IU47</accession>
<dbReference type="CDD" id="cd02440">
    <property type="entry name" value="AdoMet_MTases"/>
    <property type="match status" value="1"/>
</dbReference>
<dbReference type="Proteomes" id="UP000177141">
    <property type="component" value="Unassembled WGS sequence"/>
</dbReference>
<dbReference type="Pfam" id="PF08241">
    <property type="entry name" value="Methyltransf_11"/>
    <property type="match status" value="1"/>
</dbReference>
<evidence type="ECO:0000313" key="3">
    <source>
        <dbReference type="Proteomes" id="UP000177141"/>
    </source>
</evidence>
<dbReference type="PROSITE" id="PS51257">
    <property type="entry name" value="PROKAR_LIPOPROTEIN"/>
    <property type="match status" value="1"/>
</dbReference>
<dbReference type="InterPro" id="IPR013216">
    <property type="entry name" value="Methyltransf_11"/>
</dbReference>
<organism evidence="2 3">
    <name type="scientific">Candidatus Roizmanbacteria bacterium RIFCSPLOWO2_01_FULL_38_12</name>
    <dbReference type="NCBI Taxonomy" id="1802061"/>
    <lineage>
        <taxon>Bacteria</taxon>
        <taxon>Candidatus Roizmaniibacteriota</taxon>
    </lineage>
</organism>
<comment type="caution">
    <text evidence="2">The sequence shown here is derived from an EMBL/GenBank/DDBJ whole genome shotgun (WGS) entry which is preliminary data.</text>
</comment>
<dbReference type="GO" id="GO:0008757">
    <property type="term" value="F:S-adenosylmethionine-dependent methyltransferase activity"/>
    <property type="evidence" value="ECO:0007669"/>
    <property type="project" value="InterPro"/>
</dbReference>
<reference evidence="2 3" key="1">
    <citation type="journal article" date="2016" name="Nat. Commun.">
        <title>Thousands of microbial genomes shed light on interconnected biogeochemical processes in an aquifer system.</title>
        <authorList>
            <person name="Anantharaman K."/>
            <person name="Brown C.T."/>
            <person name="Hug L.A."/>
            <person name="Sharon I."/>
            <person name="Castelle C.J."/>
            <person name="Probst A.J."/>
            <person name="Thomas B.C."/>
            <person name="Singh A."/>
            <person name="Wilkins M.J."/>
            <person name="Karaoz U."/>
            <person name="Brodie E.L."/>
            <person name="Williams K.H."/>
            <person name="Hubbard S.S."/>
            <person name="Banfield J.F."/>
        </authorList>
    </citation>
    <scope>NUCLEOTIDE SEQUENCE [LARGE SCALE GENOMIC DNA]</scope>
</reference>
<name>A0A1F7IU47_9BACT</name>
<dbReference type="Gene3D" id="3.40.50.150">
    <property type="entry name" value="Vaccinia Virus protein VP39"/>
    <property type="match status" value="1"/>
</dbReference>
<dbReference type="EMBL" id="MGAL01000039">
    <property type="protein sequence ID" value="OGK46854.1"/>
    <property type="molecule type" value="Genomic_DNA"/>
</dbReference>
<sequence length="226" mass="26437">MNFVKLTLIKIYHSKLLSYFIPTTVSCLQNEINDCKSVLDLGCGADSPLQYCRNISYSLGVDIYEPYLKQSRMKKIHTKYKKGRINEMKFGKNQFDAVILIDVLEHLDKKTGEKILKLAENWSRKKVIVVTPNGFIEQGEYDNNKFQKHRSGWGFQELFNIGYRCYGLAGFKFLRKARVEDSKDADLSTSIKYRPRLFWFFVASLSQILTYRFPKMAFSLFCVKRL</sequence>
<dbReference type="InterPro" id="IPR029063">
    <property type="entry name" value="SAM-dependent_MTases_sf"/>
</dbReference>